<dbReference type="Gene3D" id="2.60.40.200">
    <property type="entry name" value="Superoxide dismutase, copper/zinc binding domain"/>
    <property type="match status" value="1"/>
</dbReference>
<dbReference type="PRINTS" id="PR00068">
    <property type="entry name" value="CUZNDISMTASE"/>
</dbReference>
<dbReference type="GO" id="GO:0005507">
    <property type="term" value="F:copper ion binding"/>
    <property type="evidence" value="ECO:0007669"/>
    <property type="project" value="InterPro"/>
</dbReference>
<accession>A0AAV1DE10</accession>
<evidence type="ECO:0000259" key="3">
    <source>
        <dbReference type="Pfam" id="PF00080"/>
    </source>
</evidence>
<keyword evidence="1" id="KW-0186">Copper</keyword>
<dbReference type="AlphaFoldDB" id="A0AAV1DE10"/>
<evidence type="ECO:0000313" key="4">
    <source>
        <dbReference type="EMBL" id="CAI9106117.1"/>
    </source>
</evidence>
<evidence type="ECO:0000256" key="2">
    <source>
        <dbReference type="SAM" id="SignalP"/>
    </source>
</evidence>
<feature type="chain" id="PRO_5043695916" evidence="2">
    <location>
        <begin position="33"/>
        <end position="288"/>
    </location>
</feature>
<dbReference type="InterPro" id="IPR036423">
    <property type="entry name" value="SOD-like_Cu/Zn_dom_sf"/>
</dbReference>
<proteinExistence type="predicted"/>
<dbReference type="Pfam" id="PF00080">
    <property type="entry name" value="Sod_Cu"/>
    <property type="match status" value="1"/>
</dbReference>
<reference evidence="4" key="1">
    <citation type="submission" date="2023-03" db="EMBL/GenBank/DDBJ databases">
        <authorList>
            <person name="Julca I."/>
        </authorList>
    </citation>
    <scope>NUCLEOTIDE SEQUENCE</scope>
</reference>
<protein>
    <submittedName>
        <fullName evidence="4">OLC1v1005185C1</fullName>
    </submittedName>
</protein>
<dbReference type="Proteomes" id="UP001161247">
    <property type="component" value="Chromosome 5"/>
</dbReference>
<dbReference type="GO" id="GO:0006801">
    <property type="term" value="P:superoxide metabolic process"/>
    <property type="evidence" value="ECO:0007669"/>
    <property type="project" value="InterPro"/>
</dbReference>
<name>A0AAV1DE10_OLDCO</name>
<sequence>MDLLNKNCAMAKNWLAFAAVIVLVLSNPVCHAQGPMPDFACFIGCGVKVIQCAMGCLSNPICFLTCGMNNLNCISSCKQNHTIVAEYPIPSALFEPKSMAAEMEVGTLEAVAKLMSSAGAIGENGIKGSLEEMAKIIASVDIEGNGQKGSLEAMAKITSFAGSIENDVTGSLQFRQDSTEKATLIKGRIIGLSPGIHGLSIHSTGNCDSVGARSKPVNKVYGTLWDENHYSGDLGNIVAGPDGIAEVSSEEERIQLVGENPVLGQAVFVHGNSGAAVGCGTIEIKTSI</sequence>
<dbReference type="SUPFAM" id="SSF49329">
    <property type="entry name" value="Cu,Zn superoxide dismutase-like"/>
    <property type="match status" value="1"/>
</dbReference>
<organism evidence="4 5">
    <name type="scientific">Oldenlandia corymbosa var. corymbosa</name>
    <dbReference type="NCBI Taxonomy" id="529605"/>
    <lineage>
        <taxon>Eukaryota</taxon>
        <taxon>Viridiplantae</taxon>
        <taxon>Streptophyta</taxon>
        <taxon>Embryophyta</taxon>
        <taxon>Tracheophyta</taxon>
        <taxon>Spermatophyta</taxon>
        <taxon>Magnoliopsida</taxon>
        <taxon>eudicotyledons</taxon>
        <taxon>Gunneridae</taxon>
        <taxon>Pentapetalae</taxon>
        <taxon>asterids</taxon>
        <taxon>lamiids</taxon>
        <taxon>Gentianales</taxon>
        <taxon>Rubiaceae</taxon>
        <taxon>Rubioideae</taxon>
        <taxon>Spermacoceae</taxon>
        <taxon>Hedyotis-Oldenlandia complex</taxon>
        <taxon>Oldenlandia</taxon>
    </lineage>
</organism>
<evidence type="ECO:0000313" key="5">
    <source>
        <dbReference type="Proteomes" id="UP001161247"/>
    </source>
</evidence>
<keyword evidence="2" id="KW-0732">Signal</keyword>
<dbReference type="PANTHER" id="PTHR10003">
    <property type="entry name" value="SUPEROXIDE DISMUTASE CU-ZN -RELATED"/>
    <property type="match status" value="1"/>
</dbReference>
<gene>
    <name evidence="4" type="ORF">OLC1_LOCUS14680</name>
</gene>
<dbReference type="InterPro" id="IPR024134">
    <property type="entry name" value="SOD_Cu/Zn_/chaperone"/>
</dbReference>
<keyword evidence="5" id="KW-1185">Reference proteome</keyword>
<dbReference type="EMBL" id="OX459122">
    <property type="protein sequence ID" value="CAI9106117.1"/>
    <property type="molecule type" value="Genomic_DNA"/>
</dbReference>
<evidence type="ECO:0000256" key="1">
    <source>
        <dbReference type="ARBA" id="ARBA00023008"/>
    </source>
</evidence>
<feature type="signal peptide" evidence="2">
    <location>
        <begin position="1"/>
        <end position="32"/>
    </location>
</feature>
<dbReference type="InterPro" id="IPR001424">
    <property type="entry name" value="SOD_Cu_Zn_dom"/>
</dbReference>
<feature type="domain" description="Superoxide dismutase copper/zinc binding" evidence="3">
    <location>
        <begin position="168"/>
        <end position="273"/>
    </location>
</feature>